<evidence type="ECO:0000313" key="2">
    <source>
        <dbReference type="Proteomes" id="UP000030854"/>
    </source>
</evidence>
<dbReference type="Proteomes" id="UP000030854">
    <property type="component" value="Unassembled WGS sequence"/>
</dbReference>
<dbReference type="STRING" id="52586.A0A0B1P8L1"/>
<protein>
    <submittedName>
        <fullName evidence="1">Uncharacterized protein</fullName>
    </submittedName>
</protein>
<comment type="caution">
    <text evidence="1">The sequence shown here is derived from an EMBL/GenBank/DDBJ whole genome shotgun (WGS) entry which is preliminary data.</text>
</comment>
<reference evidence="1 2" key="1">
    <citation type="journal article" date="2014" name="BMC Genomics">
        <title>Adaptive genomic structural variation in the grape powdery mildew pathogen, Erysiphe necator.</title>
        <authorList>
            <person name="Jones L."/>
            <person name="Riaz S."/>
            <person name="Morales-Cruz A."/>
            <person name="Amrine K.C."/>
            <person name="McGuire B."/>
            <person name="Gubler W.D."/>
            <person name="Walker M.A."/>
            <person name="Cantu D."/>
        </authorList>
    </citation>
    <scope>NUCLEOTIDE SEQUENCE [LARGE SCALE GENOMIC DNA]</scope>
    <source>
        <strain evidence="2">c</strain>
    </source>
</reference>
<keyword evidence="2" id="KW-1185">Reference proteome</keyword>
<name>A0A0B1P8L1_UNCNE</name>
<evidence type="ECO:0000313" key="1">
    <source>
        <dbReference type="EMBL" id="KHJ35037.1"/>
    </source>
</evidence>
<dbReference type="HOGENOM" id="CLU_734032_0_0_1"/>
<dbReference type="AlphaFoldDB" id="A0A0B1P8L1"/>
<accession>A0A0B1P8L1</accession>
<gene>
    <name evidence="1" type="ORF">EV44_g0245</name>
</gene>
<organism evidence="1 2">
    <name type="scientific">Uncinula necator</name>
    <name type="common">Grape powdery mildew</name>
    <dbReference type="NCBI Taxonomy" id="52586"/>
    <lineage>
        <taxon>Eukaryota</taxon>
        <taxon>Fungi</taxon>
        <taxon>Dikarya</taxon>
        <taxon>Ascomycota</taxon>
        <taxon>Pezizomycotina</taxon>
        <taxon>Leotiomycetes</taxon>
        <taxon>Erysiphales</taxon>
        <taxon>Erysiphaceae</taxon>
        <taxon>Erysiphe</taxon>
    </lineage>
</organism>
<dbReference type="EMBL" id="JNVN01000564">
    <property type="protein sequence ID" value="KHJ35037.1"/>
    <property type="molecule type" value="Genomic_DNA"/>
</dbReference>
<proteinExistence type="predicted"/>
<sequence>MKSAAPTDLVFILTATVSLTGPTPSISHLLEASSHLSSQVSEINSKTAYASPQIYDLPLRSSLQAGSNILPSYSITIKTIFITPTETVYLSAVSTDFSLLPSSISKSILDTPKISNFSNFSNTANYLPSNTRHITSSSIFPLVQSKSIDSGLQNTGIAPVSIVHTTTGCGKSFILSEGVLSSKSIFKSISHSYTLNSGYMLSKQLTETENSPLTTNANGIQLSFSAPTSTHISTEMGFRPTSVEGQLSSPILYDSISASVTQLPVLPQYSSFGSQESENTFHSENNISNESELAFNQSIWTTGHINPTSTMSSGITNSHKLTNNFATVTSLPSFSKADITSNLEAIESTSMILVSNDILSQITTDNYLPTVILNGYY</sequence>